<feature type="compositionally biased region" description="Basic and acidic residues" evidence="3">
    <location>
        <begin position="138"/>
        <end position="162"/>
    </location>
</feature>
<keyword evidence="5" id="KW-1185">Reference proteome</keyword>
<dbReference type="GO" id="GO:0003729">
    <property type="term" value="F:mRNA binding"/>
    <property type="evidence" value="ECO:0007669"/>
    <property type="project" value="TreeGrafter"/>
</dbReference>
<dbReference type="EMBL" id="CAJHUC010001395">
    <property type="protein sequence ID" value="CAD7700954.1"/>
    <property type="molecule type" value="Genomic_DNA"/>
</dbReference>
<feature type="compositionally biased region" description="Basic and acidic residues" evidence="3">
    <location>
        <begin position="188"/>
        <end position="202"/>
    </location>
</feature>
<keyword evidence="1" id="KW-0396">Initiation factor</keyword>
<dbReference type="PANTHER" id="PTHR23253:SF9">
    <property type="entry name" value="EUKARYOTIC TRANSLATION INITIATION FACTOR 4 GAMMA 2"/>
    <property type="match status" value="1"/>
</dbReference>
<dbReference type="Proteomes" id="UP000708148">
    <property type="component" value="Unassembled WGS sequence"/>
</dbReference>
<feature type="compositionally biased region" description="Polar residues" evidence="3">
    <location>
        <begin position="38"/>
        <end position="54"/>
    </location>
</feature>
<comment type="caution">
    <text evidence="4">The sequence shown here is derived from an EMBL/GenBank/DDBJ whole genome shotgun (WGS) entry which is preliminary data.</text>
</comment>
<dbReference type="GO" id="GO:0016281">
    <property type="term" value="C:eukaryotic translation initiation factor 4F complex"/>
    <property type="evidence" value="ECO:0007669"/>
    <property type="project" value="TreeGrafter"/>
</dbReference>
<evidence type="ECO:0000313" key="4">
    <source>
        <dbReference type="EMBL" id="CAD7700954.1"/>
    </source>
</evidence>
<evidence type="ECO:0000313" key="5">
    <source>
        <dbReference type="Proteomes" id="UP000708148"/>
    </source>
</evidence>
<evidence type="ECO:0000256" key="2">
    <source>
        <dbReference type="ARBA" id="ARBA00022917"/>
    </source>
</evidence>
<gene>
    <name evidence="4" type="ORF">OSTQU699_LOCUS6313</name>
</gene>
<organism evidence="4 5">
    <name type="scientific">Ostreobium quekettii</name>
    <dbReference type="NCBI Taxonomy" id="121088"/>
    <lineage>
        <taxon>Eukaryota</taxon>
        <taxon>Viridiplantae</taxon>
        <taxon>Chlorophyta</taxon>
        <taxon>core chlorophytes</taxon>
        <taxon>Ulvophyceae</taxon>
        <taxon>TCBD clade</taxon>
        <taxon>Bryopsidales</taxon>
        <taxon>Ostreobineae</taxon>
        <taxon>Ostreobiaceae</taxon>
        <taxon>Ostreobium</taxon>
    </lineage>
</organism>
<name>A0A8S1J419_9CHLO</name>
<feature type="compositionally biased region" description="Low complexity" evidence="3">
    <location>
        <begin position="175"/>
        <end position="187"/>
    </location>
</feature>
<dbReference type="PANTHER" id="PTHR23253">
    <property type="entry name" value="EUKARYOTIC TRANSLATION INITIATION FACTOR 4 GAMMA"/>
    <property type="match status" value="1"/>
</dbReference>
<evidence type="ECO:0000256" key="1">
    <source>
        <dbReference type="ARBA" id="ARBA00022540"/>
    </source>
</evidence>
<keyword evidence="2" id="KW-0648">Protein biosynthesis</keyword>
<feature type="region of interest" description="Disordered" evidence="3">
    <location>
        <begin position="121"/>
        <end position="241"/>
    </location>
</feature>
<reference evidence="4" key="1">
    <citation type="submission" date="2020-12" db="EMBL/GenBank/DDBJ databases">
        <authorList>
            <person name="Iha C."/>
        </authorList>
    </citation>
    <scope>NUCLEOTIDE SEQUENCE</scope>
</reference>
<dbReference type="OrthoDB" id="514777at2759"/>
<sequence>MESLNVLRAANSRPPDGFEKGPWSPGEEGFLPPRRSGSLKTVTRSPSFSSNSGDQSKRDWRGLGPSRSRSGLRIGDAEIDHKRSGKRVYVFDFLLKVKSCFMEKPLDIAVGQFLKDAIAPTRSGRNSDRWGSRGARGSVEDRDRERDRERERERERDRDRSSRSSGGMWGKDPSQGRTGSGRSYRSRAGVDRGKGIDEDRWGKAPMPLSPFGAASTQLHKSENRYVVGKTTSDDPEEEKRQKSFKSILNKLTPDNFQKMFNLVCTLCLRCETNVLSCWSPVDITGV</sequence>
<accession>A0A8S1J419</accession>
<proteinExistence type="predicted"/>
<protein>
    <submittedName>
        <fullName evidence="4">Uncharacterized protein</fullName>
    </submittedName>
</protein>
<dbReference type="GO" id="GO:0003743">
    <property type="term" value="F:translation initiation factor activity"/>
    <property type="evidence" value="ECO:0007669"/>
    <property type="project" value="UniProtKB-KW"/>
</dbReference>
<dbReference type="AlphaFoldDB" id="A0A8S1J419"/>
<evidence type="ECO:0000256" key="3">
    <source>
        <dbReference type="SAM" id="MobiDB-lite"/>
    </source>
</evidence>
<feature type="region of interest" description="Disordered" evidence="3">
    <location>
        <begin position="1"/>
        <end position="75"/>
    </location>
</feature>